<dbReference type="SUPFAM" id="SSF54995">
    <property type="entry name" value="Ribosomal protein S6"/>
    <property type="match status" value="1"/>
</dbReference>
<dbReference type="Proteomes" id="UP001164286">
    <property type="component" value="Unassembled WGS sequence"/>
</dbReference>
<evidence type="ECO:0000256" key="1">
    <source>
        <dbReference type="ARBA" id="ARBA00009512"/>
    </source>
</evidence>
<accession>A0AA38HD61</accession>
<gene>
    <name evidence="3" type="ORF">MKK02DRAFT_43398</name>
</gene>
<dbReference type="RefSeq" id="XP_052947251.1">
    <property type="nucleotide sequence ID" value="XM_053092399.1"/>
</dbReference>
<protein>
    <recommendedName>
        <fullName evidence="5">Ribosomal protein S6</fullName>
    </recommendedName>
</protein>
<keyword evidence="4" id="KW-1185">Reference proteome</keyword>
<proteinExistence type="inferred from homology"/>
<dbReference type="EMBL" id="JAKWFO010000004">
    <property type="protein sequence ID" value="KAI9637474.1"/>
    <property type="molecule type" value="Genomic_DNA"/>
</dbReference>
<name>A0AA38HD61_9TREE</name>
<evidence type="ECO:0000313" key="3">
    <source>
        <dbReference type="EMBL" id="KAI9637474.1"/>
    </source>
</evidence>
<reference evidence="3" key="1">
    <citation type="journal article" date="2022" name="G3 (Bethesda)">
        <title>High quality genome of the basidiomycete yeast Dioszegia hungarica PDD-24b-2 isolated from cloud water.</title>
        <authorList>
            <person name="Jarrige D."/>
            <person name="Haridas S."/>
            <person name="Bleykasten-Grosshans C."/>
            <person name="Joly M."/>
            <person name="Nadalig T."/>
            <person name="Sancelme M."/>
            <person name="Vuilleumier S."/>
            <person name="Grigoriev I.V."/>
            <person name="Amato P."/>
            <person name="Bringel F."/>
        </authorList>
    </citation>
    <scope>NUCLEOTIDE SEQUENCE</scope>
    <source>
        <strain evidence="3">PDD-24b-2</strain>
    </source>
</reference>
<dbReference type="AlphaFoldDB" id="A0AA38HD61"/>
<dbReference type="InterPro" id="IPR000529">
    <property type="entry name" value="Ribosomal_bS6"/>
</dbReference>
<dbReference type="InterPro" id="IPR014717">
    <property type="entry name" value="Transl_elong_EF1B/ribsomal_bS6"/>
</dbReference>
<comment type="caution">
    <text evidence="3">The sequence shown here is derived from an EMBL/GenBank/DDBJ whole genome shotgun (WGS) entry which is preliminary data.</text>
</comment>
<evidence type="ECO:0000313" key="4">
    <source>
        <dbReference type="Proteomes" id="UP001164286"/>
    </source>
</evidence>
<dbReference type="GO" id="GO:0003735">
    <property type="term" value="F:structural constituent of ribosome"/>
    <property type="evidence" value="ECO:0007669"/>
    <property type="project" value="InterPro"/>
</dbReference>
<dbReference type="InterPro" id="IPR035980">
    <property type="entry name" value="Ribosomal_bS6_sf"/>
</dbReference>
<evidence type="ECO:0008006" key="5">
    <source>
        <dbReference type="Google" id="ProtNLM"/>
    </source>
</evidence>
<organism evidence="3 4">
    <name type="scientific">Dioszegia hungarica</name>
    <dbReference type="NCBI Taxonomy" id="4972"/>
    <lineage>
        <taxon>Eukaryota</taxon>
        <taxon>Fungi</taxon>
        <taxon>Dikarya</taxon>
        <taxon>Basidiomycota</taxon>
        <taxon>Agaricomycotina</taxon>
        <taxon>Tremellomycetes</taxon>
        <taxon>Tremellales</taxon>
        <taxon>Bulleribasidiaceae</taxon>
        <taxon>Dioszegia</taxon>
    </lineage>
</organism>
<dbReference type="GO" id="GO:0005763">
    <property type="term" value="C:mitochondrial small ribosomal subunit"/>
    <property type="evidence" value="ECO:0007669"/>
    <property type="project" value="TreeGrafter"/>
</dbReference>
<feature type="region of interest" description="Disordered" evidence="2">
    <location>
        <begin position="103"/>
        <end position="127"/>
    </location>
</feature>
<dbReference type="PANTHER" id="PTHR21011:SF1">
    <property type="entry name" value="SMALL RIBOSOMAL SUBUNIT PROTEIN BS6M"/>
    <property type="match status" value="1"/>
</dbReference>
<comment type="similarity">
    <text evidence="1">Belongs to the bacterial ribosomal protein bS6 family.</text>
</comment>
<dbReference type="Pfam" id="PF01250">
    <property type="entry name" value="Ribosomal_S6"/>
    <property type="match status" value="1"/>
</dbReference>
<dbReference type="PANTHER" id="PTHR21011">
    <property type="entry name" value="MITOCHONDRIAL 28S RIBOSOMAL PROTEIN S6"/>
    <property type="match status" value="1"/>
</dbReference>
<sequence>MPLYELFCIASHNPTSPANLRQLIDGIARQIHSSGGVVRDMKSLGVGLTLPMRMRANQQYHTRGDHFTMLFDTSPPVLKRLEGTLRADPLVVRWTTLKKGEAIKDLNPTPDPTIKWEHPTNRSYSEY</sequence>
<dbReference type="CDD" id="cd15465">
    <property type="entry name" value="bS6_mito"/>
    <property type="match status" value="1"/>
</dbReference>
<dbReference type="GeneID" id="77731604"/>
<evidence type="ECO:0000256" key="2">
    <source>
        <dbReference type="SAM" id="MobiDB-lite"/>
    </source>
</evidence>
<dbReference type="GO" id="GO:0070181">
    <property type="term" value="F:small ribosomal subunit rRNA binding"/>
    <property type="evidence" value="ECO:0007669"/>
    <property type="project" value="TreeGrafter"/>
</dbReference>
<dbReference type="GO" id="GO:0006412">
    <property type="term" value="P:translation"/>
    <property type="evidence" value="ECO:0007669"/>
    <property type="project" value="InterPro"/>
</dbReference>
<dbReference type="Gene3D" id="3.30.70.60">
    <property type="match status" value="1"/>
</dbReference>